<comment type="caution">
    <text evidence="9">The sequence shown here is derived from an EMBL/GenBank/DDBJ whole genome shotgun (WGS) entry which is preliminary data.</text>
</comment>
<dbReference type="InterPro" id="IPR027417">
    <property type="entry name" value="P-loop_NTPase"/>
</dbReference>
<dbReference type="GO" id="GO:0005634">
    <property type="term" value="C:nucleus"/>
    <property type="evidence" value="ECO:0007669"/>
    <property type="project" value="TreeGrafter"/>
</dbReference>
<protein>
    <recommendedName>
        <fullName evidence="3">Polynucleotide 5'-hydroxyl-kinase GRC3</fullName>
    </recommendedName>
    <alternativeName>
        <fullName evidence="2">Polynucleotide 5'-hydroxyl-kinase grc3</fullName>
    </alternativeName>
</protein>
<dbReference type="InterPro" id="IPR045116">
    <property type="entry name" value="Clp1/Grc3"/>
</dbReference>
<evidence type="ECO:0000313" key="10">
    <source>
        <dbReference type="Proteomes" id="UP000714275"/>
    </source>
</evidence>
<dbReference type="PANTHER" id="PTHR12755">
    <property type="entry name" value="CLEAVAGE/POLYADENYLATION FACTOR IA SUBUNIT CLP1P"/>
    <property type="match status" value="1"/>
</dbReference>
<evidence type="ECO:0000256" key="4">
    <source>
        <dbReference type="ARBA" id="ARBA00022679"/>
    </source>
</evidence>
<proteinExistence type="inferred from homology"/>
<dbReference type="GO" id="GO:0051731">
    <property type="term" value="F:polynucleotide 5'-hydroxyl-kinase activity"/>
    <property type="evidence" value="ECO:0007669"/>
    <property type="project" value="InterPro"/>
</dbReference>
<comment type="similarity">
    <text evidence="1">Belongs to the Clp1 family. NOL9/GRC3 subfamily.</text>
</comment>
<dbReference type="EMBL" id="JABBWD010000031">
    <property type="protein sequence ID" value="KAG1775748.1"/>
    <property type="molecule type" value="Genomic_DNA"/>
</dbReference>
<dbReference type="Pfam" id="PF16575">
    <property type="entry name" value="CLP1_P"/>
    <property type="match status" value="1"/>
</dbReference>
<dbReference type="Gene3D" id="3.40.50.300">
    <property type="entry name" value="P-loop containing nucleotide triphosphate hydrolases"/>
    <property type="match status" value="1"/>
</dbReference>
<keyword evidence="10" id="KW-1185">Reference proteome</keyword>
<dbReference type="Proteomes" id="UP000714275">
    <property type="component" value="Unassembled WGS sequence"/>
</dbReference>
<dbReference type="GO" id="GO:0005524">
    <property type="term" value="F:ATP binding"/>
    <property type="evidence" value="ECO:0007669"/>
    <property type="project" value="UniProtKB-KW"/>
</dbReference>
<evidence type="ECO:0000256" key="6">
    <source>
        <dbReference type="ARBA" id="ARBA00022777"/>
    </source>
</evidence>
<dbReference type="OrthoDB" id="2405412at2759"/>
<evidence type="ECO:0000256" key="5">
    <source>
        <dbReference type="ARBA" id="ARBA00022741"/>
    </source>
</evidence>
<evidence type="ECO:0000256" key="7">
    <source>
        <dbReference type="ARBA" id="ARBA00022840"/>
    </source>
</evidence>
<keyword evidence="4" id="KW-0808">Transferase</keyword>
<keyword evidence="7" id="KW-0067">ATP-binding</keyword>
<name>A0A9P6ZS46_9AGAM</name>
<dbReference type="PANTHER" id="PTHR12755:SF3">
    <property type="entry name" value="POLYNUCLEOTIDE 5'-HYDROXYL-KINASE NOL9"/>
    <property type="match status" value="1"/>
</dbReference>
<gene>
    <name evidence="9" type="ORF">EV702DRAFT_1233957</name>
</gene>
<keyword evidence="6" id="KW-0418">Kinase</keyword>
<dbReference type="InterPro" id="IPR032319">
    <property type="entry name" value="CLP1_P"/>
</dbReference>
<feature type="domain" description="Clp1 P-loop" evidence="8">
    <location>
        <begin position="376"/>
        <end position="472"/>
    </location>
</feature>
<reference evidence="9" key="1">
    <citation type="journal article" date="2020" name="New Phytol.">
        <title>Comparative genomics reveals dynamic genome evolution in host specialist ectomycorrhizal fungi.</title>
        <authorList>
            <person name="Lofgren L.A."/>
            <person name="Nguyen N.H."/>
            <person name="Vilgalys R."/>
            <person name="Ruytinx J."/>
            <person name="Liao H.L."/>
            <person name="Branco S."/>
            <person name="Kuo A."/>
            <person name="LaButti K."/>
            <person name="Lipzen A."/>
            <person name="Andreopoulos W."/>
            <person name="Pangilinan J."/>
            <person name="Riley R."/>
            <person name="Hundley H."/>
            <person name="Na H."/>
            <person name="Barry K."/>
            <person name="Grigoriev I.V."/>
            <person name="Stajich J.E."/>
            <person name="Kennedy P.G."/>
        </authorList>
    </citation>
    <scope>NUCLEOTIDE SEQUENCE</scope>
    <source>
        <strain evidence="9">DOB743</strain>
    </source>
</reference>
<sequence length="495" mass="54032">KADELAQEQDHNDSDIFLQSPFRSPLIVHRLYPISHPKPIKPIMLDDDEATLFLSSSSAVPSPFFHHTSTQPLLTPVKDFYCTVLAVKQLNSQPAHHVGIGTKRKLAQSGGGDFSTPLCPVPSTTCTPLSISALKPDPSSGIAFHRLAPLPAPRFTPQPKSKADTDAFVKKQAETMKRLRIQDPDDSDEDWGIIEDRDSDGEPVHRLPALHKCKSRFISLKKSLLINAALVPQKGSSKDEVTEAISPGGHIINSQGPVAPILSSTGALSGWPRISGVDDAHLHSFNQSHPYQYSNHDEDDVDTFILCTLEAGGSVLLLRIRSSAEVIRPHVSLVTHSTRDMLPFVLPESWSTALSAAEMPPSSVDPIPLSVYVVKGPKKSGKSTFAWTLLNRLLVRFQHVAYLECDVGQSEFTPGGLVALNVIDNPVFGPPFMHPSLPYRAHYVGATSPRCSPAHYLAAIQALLETFKLEVQTSLPDDKLIDNFTPARYSSGRSP</sequence>
<dbReference type="GO" id="GO:0000448">
    <property type="term" value="P:cleavage in ITS2 between 5.8S rRNA and LSU-rRNA of tricistronic rRNA transcript (SSU-rRNA, 5.8S rRNA, LSU-rRNA)"/>
    <property type="evidence" value="ECO:0007669"/>
    <property type="project" value="TreeGrafter"/>
</dbReference>
<accession>A0A9P6ZS46</accession>
<evidence type="ECO:0000256" key="3">
    <source>
        <dbReference type="ARBA" id="ARBA00019824"/>
    </source>
</evidence>
<dbReference type="AlphaFoldDB" id="A0A9P6ZS46"/>
<feature type="non-terminal residue" evidence="9">
    <location>
        <position position="495"/>
    </location>
</feature>
<evidence type="ECO:0000256" key="2">
    <source>
        <dbReference type="ARBA" id="ARBA00018706"/>
    </source>
</evidence>
<organism evidence="9 10">
    <name type="scientific">Suillus placidus</name>
    <dbReference type="NCBI Taxonomy" id="48579"/>
    <lineage>
        <taxon>Eukaryota</taxon>
        <taxon>Fungi</taxon>
        <taxon>Dikarya</taxon>
        <taxon>Basidiomycota</taxon>
        <taxon>Agaricomycotina</taxon>
        <taxon>Agaricomycetes</taxon>
        <taxon>Agaricomycetidae</taxon>
        <taxon>Boletales</taxon>
        <taxon>Suillineae</taxon>
        <taxon>Suillaceae</taxon>
        <taxon>Suillus</taxon>
    </lineage>
</organism>
<evidence type="ECO:0000256" key="1">
    <source>
        <dbReference type="ARBA" id="ARBA00011003"/>
    </source>
</evidence>
<keyword evidence="5" id="KW-0547">Nucleotide-binding</keyword>
<evidence type="ECO:0000259" key="8">
    <source>
        <dbReference type="Pfam" id="PF16575"/>
    </source>
</evidence>
<evidence type="ECO:0000313" key="9">
    <source>
        <dbReference type="EMBL" id="KAG1775748.1"/>
    </source>
</evidence>